<reference evidence="9" key="1">
    <citation type="submission" date="2016-10" db="EMBL/GenBank/DDBJ databases">
        <authorList>
            <person name="Jeantristanb JTB J.-T."/>
            <person name="Ricardo R."/>
        </authorList>
    </citation>
    <scope>NUCLEOTIDE SEQUENCE [LARGE SCALE GENOMIC DNA]</scope>
</reference>
<sequence length="411" mass="44939">MAIKRLDLEALTLVAVHVGHELGCCKSTPDRKLPRIDFDDEPKDKLSRTSVDPATLIESDGTTAQKAAPQQQALRTRIYPHVPGQWPSHVFITSSLAPLHGLSVQATEPLKRIIQRCIARSRTLATAASNESAVSRESIVPLLSESYLAGKPGLSASSSAQKEEKKQDELHLSLSRPLMLMTNQRQALLDGVRKAAQVIEPFQARYATFAVLENDECTTRFLGIEIGNGWDHMNRLTRLIDQTVISLRLEPYYPQPRFHTSIAWTALTSSRRSDQDTLGTAVLPFDDGALQHMNDDLGRELRTIPIDVKQIDVKIGPKTTTFELGRGTLLSHPFPSMGIVLLTKAKSCLPITLLGSVENAPSTNTFSSPPLASPVSGTDLVGKRKIKPDATSSSSRVVEGASCPEEGEERL</sequence>
<dbReference type="GO" id="GO:0000175">
    <property type="term" value="F:3'-5'-RNA exonuclease activity"/>
    <property type="evidence" value="ECO:0007669"/>
    <property type="project" value="TreeGrafter"/>
</dbReference>
<dbReference type="Gene3D" id="3.90.1140.10">
    <property type="entry name" value="Cyclic phosphodiesterase"/>
    <property type="match status" value="1"/>
</dbReference>
<accession>A0A2X0K9J1</accession>
<dbReference type="Proteomes" id="UP000249723">
    <property type="component" value="Unassembled WGS sequence"/>
</dbReference>
<name>A0A2X0K9J1_9BASI</name>
<keyword evidence="3" id="KW-0456">Lyase</keyword>
<gene>
    <name evidence="8" type="ORF">BZ3500_MVSOF-1268-A1-R1_CHR1-3G01612</name>
</gene>
<dbReference type="AlphaFoldDB" id="A0A2X0K9J1"/>
<dbReference type="STRING" id="289078.A0A2X0K9J1"/>
<dbReference type="OrthoDB" id="49151at2759"/>
<proteinExistence type="predicted"/>
<feature type="region of interest" description="Disordered" evidence="7">
    <location>
        <begin position="362"/>
        <end position="411"/>
    </location>
</feature>
<dbReference type="GO" id="GO:0034477">
    <property type="term" value="P:U6 snRNA 3'-end processing"/>
    <property type="evidence" value="ECO:0007669"/>
    <property type="project" value="InterPro"/>
</dbReference>
<evidence type="ECO:0000256" key="3">
    <source>
        <dbReference type="ARBA" id="ARBA00023239"/>
    </source>
</evidence>
<evidence type="ECO:0000256" key="6">
    <source>
        <dbReference type="ARBA" id="ARBA00030030"/>
    </source>
</evidence>
<dbReference type="EMBL" id="FMWP01000014">
    <property type="protein sequence ID" value="SCZ89842.1"/>
    <property type="molecule type" value="Genomic_DNA"/>
</dbReference>
<evidence type="ECO:0000256" key="4">
    <source>
        <dbReference type="ARBA" id="ARBA00023242"/>
    </source>
</evidence>
<evidence type="ECO:0000256" key="2">
    <source>
        <dbReference type="ARBA" id="ARBA00022801"/>
    </source>
</evidence>
<dbReference type="PANTHER" id="PTHR13522">
    <property type="entry name" value="U6 SNRNA PHOSPHODIESTERASE 1"/>
    <property type="match status" value="1"/>
</dbReference>
<dbReference type="PANTHER" id="PTHR13522:SF3">
    <property type="entry name" value="U6 SNRNA PHOSPHODIESTERASE 1"/>
    <property type="match status" value="1"/>
</dbReference>
<organism evidence="8 9">
    <name type="scientific">Microbotryum saponariae</name>
    <dbReference type="NCBI Taxonomy" id="289078"/>
    <lineage>
        <taxon>Eukaryota</taxon>
        <taxon>Fungi</taxon>
        <taxon>Dikarya</taxon>
        <taxon>Basidiomycota</taxon>
        <taxon>Pucciniomycotina</taxon>
        <taxon>Microbotryomycetes</taxon>
        <taxon>Microbotryales</taxon>
        <taxon>Microbotryaceae</taxon>
        <taxon>Microbotryum</taxon>
    </lineage>
</organism>
<dbReference type="GO" id="GO:0005634">
    <property type="term" value="C:nucleus"/>
    <property type="evidence" value="ECO:0007669"/>
    <property type="project" value="TreeGrafter"/>
</dbReference>
<dbReference type="InterPro" id="IPR027521">
    <property type="entry name" value="Usb1"/>
</dbReference>
<keyword evidence="9" id="KW-1185">Reference proteome</keyword>
<dbReference type="Pfam" id="PF09749">
    <property type="entry name" value="HVSL"/>
    <property type="match status" value="1"/>
</dbReference>
<evidence type="ECO:0000313" key="8">
    <source>
        <dbReference type="EMBL" id="SCZ89842.1"/>
    </source>
</evidence>
<keyword evidence="4" id="KW-0539">Nucleus</keyword>
<keyword evidence="1" id="KW-0540">Nuclease</keyword>
<evidence type="ECO:0000256" key="7">
    <source>
        <dbReference type="SAM" id="MobiDB-lite"/>
    </source>
</evidence>
<evidence type="ECO:0000256" key="1">
    <source>
        <dbReference type="ARBA" id="ARBA00022722"/>
    </source>
</evidence>
<protein>
    <recommendedName>
        <fullName evidence="5">U6 snRNA phosphodiesterase 1</fullName>
    </recommendedName>
    <alternativeName>
        <fullName evidence="6">3'-5' RNA exonuclease USB1</fullName>
    </alternativeName>
</protein>
<evidence type="ECO:0000256" key="5">
    <source>
        <dbReference type="ARBA" id="ARBA00029543"/>
    </source>
</evidence>
<keyword evidence="2" id="KW-0378">Hydrolase</keyword>
<dbReference type="GO" id="GO:0016829">
    <property type="term" value="F:lyase activity"/>
    <property type="evidence" value="ECO:0007669"/>
    <property type="project" value="UniProtKB-KW"/>
</dbReference>
<evidence type="ECO:0000313" key="9">
    <source>
        <dbReference type="Proteomes" id="UP000249723"/>
    </source>
</evidence>